<dbReference type="InterPro" id="IPR006140">
    <property type="entry name" value="D-isomer_DH_NAD-bd"/>
</dbReference>
<proteinExistence type="inferred from homology"/>
<dbReference type="InterPro" id="IPR029753">
    <property type="entry name" value="D-isomer_DH_CS"/>
</dbReference>
<protein>
    <submittedName>
        <fullName evidence="7">D-isomer specific 2-hydroxyacid dehydrogenase NAD-binding protein</fullName>
    </submittedName>
</protein>
<dbReference type="EMBL" id="LCBA01000007">
    <property type="protein sequence ID" value="KKS01294.1"/>
    <property type="molecule type" value="Genomic_DNA"/>
</dbReference>
<feature type="domain" description="D-isomer specific 2-hydroxyacid dehydrogenase NAD-binding" evidence="6">
    <location>
        <begin position="96"/>
        <end position="275"/>
    </location>
</feature>
<organism evidence="7 8">
    <name type="scientific">Candidatus Yanofskybacteria bacterium GW2011_GWA2_41_22</name>
    <dbReference type="NCBI Taxonomy" id="1619023"/>
    <lineage>
        <taxon>Bacteria</taxon>
        <taxon>Candidatus Yanofskyibacteriota</taxon>
    </lineage>
</organism>
<dbReference type="AlphaFoldDB" id="A0A0G0VKC4"/>
<dbReference type="Proteomes" id="UP000033903">
    <property type="component" value="Unassembled WGS sequence"/>
</dbReference>
<evidence type="ECO:0000256" key="1">
    <source>
        <dbReference type="ARBA" id="ARBA00005854"/>
    </source>
</evidence>
<dbReference type="PANTHER" id="PTHR10996:SF283">
    <property type="entry name" value="GLYOXYLATE_HYDROXYPYRUVATE REDUCTASE B"/>
    <property type="match status" value="1"/>
</dbReference>
<dbReference type="InterPro" id="IPR006139">
    <property type="entry name" value="D-isomer_2_OHA_DH_cat_dom"/>
</dbReference>
<reference evidence="7 8" key="1">
    <citation type="journal article" date="2015" name="Nature">
        <title>rRNA introns, odd ribosomes, and small enigmatic genomes across a large radiation of phyla.</title>
        <authorList>
            <person name="Brown C.T."/>
            <person name="Hug L.A."/>
            <person name="Thomas B.C."/>
            <person name="Sharon I."/>
            <person name="Castelle C.J."/>
            <person name="Singh A."/>
            <person name="Wilkins M.J."/>
            <person name="Williams K.H."/>
            <person name="Banfield J.F."/>
        </authorList>
    </citation>
    <scope>NUCLEOTIDE SEQUENCE [LARGE SCALE GENOMIC DNA]</scope>
</reference>
<dbReference type="GO" id="GO:0005829">
    <property type="term" value="C:cytosol"/>
    <property type="evidence" value="ECO:0007669"/>
    <property type="project" value="TreeGrafter"/>
</dbReference>
<comment type="similarity">
    <text evidence="1 4">Belongs to the D-isomer specific 2-hydroxyacid dehydrogenase family.</text>
</comment>
<comment type="caution">
    <text evidence="7">The sequence shown here is derived from an EMBL/GenBank/DDBJ whole genome shotgun (WGS) entry which is preliminary data.</text>
</comment>
<keyword evidence="2 4" id="KW-0560">Oxidoreductase</keyword>
<dbReference type="InterPro" id="IPR029752">
    <property type="entry name" value="D-isomer_DH_CS1"/>
</dbReference>
<dbReference type="GO" id="GO:0051287">
    <property type="term" value="F:NAD binding"/>
    <property type="evidence" value="ECO:0007669"/>
    <property type="project" value="InterPro"/>
</dbReference>
<dbReference type="PATRIC" id="fig|1619023.3.peg.184"/>
<gene>
    <name evidence="7" type="ORF">UU54_C0007G0013</name>
</gene>
<dbReference type="CDD" id="cd05301">
    <property type="entry name" value="GDH"/>
    <property type="match status" value="1"/>
</dbReference>
<dbReference type="PROSITE" id="PS00671">
    <property type="entry name" value="D_2_HYDROXYACID_DH_3"/>
    <property type="match status" value="1"/>
</dbReference>
<evidence type="ECO:0000256" key="2">
    <source>
        <dbReference type="ARBA" id="ARBA00023002"/>
    </source>
</evidence>
<evidence type="ECO:0000259" key="5">
    <source>
        <dbReference type="Pfam" id="PF00389"/>
    </source>
</evidence>
<keyword evidence="3" id="KW-0520">NAD</keyword>
<dbReference type="SUPFAM" id="SSF51735">
    <property type="entry name" value="NAD(P)-binding Rossmann-fold domains"/>
    <property type="match status" value="1"/>
</dbReference>
<accession>A0A0G0VKC4</accession>
<dbReference type="GO" id="GO:0030267">
    <property type="term" value="F:glyoxylate reductase (NADPH) activity"/>
    <property type="evidence" value="ECO:0007669"/>
    <property type="project" value="TreeGrafter"/>
</dbReference>
<dbReference type="SUPFAM" id="SSF52283">
    <property type="entry name" value="Formate/glycerate dehydrogenase catalytic domain-like"/>
    <property type="match status" value="1"/>
</dbReference>
<dbReference type="GO" id="GO:0016618">
    <property type="term" value="F:hydroxypyruvate reductase [NAD(P)H] activity"/>
    <property type="evidence" value="ECO:0007669"/>
    <property type="project" value="TreeGrafter"/>
</dbReference>
<evidence type="ECO:0000256" key="4">
    <source>
        <dbReference type="RuleBase" id="RU003719"/>
    </source>
</evidence>
<feature type="domain" description="D-isomer specific 2-hydroxyacid dehydrogenase catalytic" evidence="5">
    <location>
        <begin position="3"/>
        <end position="306"/>
    </location>
</feature>
<dbReference type="PANTHER" id="PTHR10996">
    <property type="entry name" value="2-HYDROXYACID DEHYDROGENASE-RELATED"/>
    <property type="match status" value="1"/>
</dbReference>
<name>A0A0G0VKC4_9BACT</name>
<evidence type="ECO:0000256" key="3">
    <source>
        <dbReference type="ARBA" id="ARBA00023027"/>
    </source>
</evidence>
<dbReference type="InterPro" id="IPR036291">
    <property type="entry name" value="NAD(P)-bd_dom_sf"/>
</dbReference>
<dbReference type="Pfam" id="PF00389">
    <property type="entry name" value="2-Hacid_dh"/>
    <property type="match status" value="1"/>
</dbReference>
<sequence length="307" mass="33053">MLRNKGYEVVINEAASDRPAANEEILGGVSGADALLSTLTDKISPEIMDTGLPSLKIIANFAVGFDNIDAEAAKQKNILVSNTPGVLTNTVAEHTFALMLAIAHRISEGDRFSRAGLYKAWGPQLLLGTDVSGKTLGIVGLGRIGSRVAEHAVRGFGMKVLYTDVKPTPEFEKEFGAVFVEKLEDLLPQCDFVSLHVPLLDSTHHLMNETTLKLMKPTAYLINTSRGPIVDEKALAVALAGGVIRGAAIDVFEFEPVITPELKQLENIILTPHIASATEETRNKMAELAALNIIEALEGRIPPNLIK</sequence>
<evidence type="ECO:0000313" key="7">
    <source>
        <dbReference type="EMBL" id="KKS01294.1"/>
    </source>
</evidence>
<dbReference type="InterPro" id="IPR050223">
    <property type="entry name" value="D-isomer_2-hydroxyacid_DH"/>
</dbReference>
<dbReference type="PROSITE" id="PS00670">
    <property type="entry name" value="D_2_HYDROXYACID_DH_2"/>
    <property type="match status" value="1"/>
</dbReference>
<dbReference type="Gene3D" id="3.40.50.720">
    <property type="entry name" value="NAD(P)-binding Rossmann-like Domain"/>
    <property type="match status" value="2"/>
</dbReference>
<dbReference type="FunFam" id="3.40.50.720:FF:000203">
    <property type="entry name" value="D-3-phosphoglycerate dehydrogenase (SerA)"/>
    <property type="match status" value="1"/>
</dbReference>
<dbReference type="Pfam" id="PF02826">
    <property type="entry name" value="2-Hacid_dh_C"/>
    <property type="match status" value="1"/>
</dbReference>
<evidence type="ECO:0000259" key="6">
    <source>
        <dbReference type="Pfam" id="PF02826"/>
    </source>
</evidence>
<dbReference type="PROSITE" id="PS00065">
    <property type="entry name" value="D_2_HYDROXYACID_DH_1"/>
    <property type="match status" value="1"/>
</dbReference>
<evidence type="ECO:0000313" key="8">
    <source>
        <dbReference type="Proteomes" id="UP000033903"/>
    </source>
</evidence>